<dbReference type="KEGG" id="ehx:EMIHUDRAFT_438596"/>
<reference evidence="3" key="1">
    <citation type="journal article" date="2013" name="Nature">
        <title>Pan genome of the phytoplankton Emiliania underpins its global distribution.</title>
        <authorList>
            <person name="Read B.A."/>
            <person name="Kegel J."/>
            <person name="Klute M.J."/>
            <person name="Kuo A."/>
            <person name="Lefebvre S.C."/>
            <person name="Maumus F."/>
            <person name="Mayer C."/>
            <person name="Miller J."/>
            <person name="Monier A."/>
            <person name="Salamov A."/>
            <person name="Young J."/>
            <person name="Aguilar M."/>
            <person name="Claverie J.M."/>
            <person name="Frickenhaus S."/>
            <person name="Gonzalez K."/>
            <person name="Herman E.K."/>
            <person name="Lin Y.C."/>
            <person name="Napier J."/>
            <person name="Ogata H."/>
            <person name="Sarno A.F."/>
            <person name="Shmutz J."/>
            <person name="Schroeder D."/>
            <person name="de Vargas C."/>
            <person name="Verret F."/>
            <person name="von Dassow P."/>
            <person name="Valentin K."/>
            <person name="Van de Peer Y."/>
            <person name="Wheeler G."/>
            <person name="Dacks J.B."/>
            <person name="Delwiche C.F."/>
            <person name="Dyhrman S.T."/>
            <person name="Glockner G."/>
            <person name="John U."/>
            <person name="Richards T."/>
            <person name="Worden A.Z."/>
            <person name="Zhang X."/>
            <person name="Grigoriev I.V."/>
            <person name="Allen A.E."/>
            <person name="Bidle K."/>
            <person name="Borodovsky M."/>
            <person name="Bowler C."/>
            <person name="Brownlee C."/>
            <person name="Cock J.M."/>
            <person name="Elias M."/>
            <person name="Gladyshev V.N."/>
            <person name="Groth M."/>
            <person name="Guda C."/>
            <person name="Hadaegh A."/>
            <person name="Iglesias-Rodriguez M.D."/>
            <person name="Jenkins J."/>
            <person name="Jones B.M."/>
            <person name="Lawson T."/>
            <person name="Leese F."/>
            <person name="Lindquist E."/>
            <person name="Lobanov A."/>
            <person name="Lomsadze A."/>
            <person name="Malik S.B."/>
            <person name="Marsh M.E."/>
            <person name="Mackinder L."/>
            <person name="Mock T."/>
            <person name="Mueller-Roeber B."/>
            <person name="Pagarete A."/>
            <person name="Parker M."/>
            <person name="Probert I."/>
            <person name="Quesneville H."/>
            <person name="Raines C."/>
            <person name="Rensing S.A."/>
            <person name="Riano-Pachon D.M."/>
            <person name="Richier S."/>
            <person name="Rokitta S."/>
            <person name="Shiraiwa Y."/>
            <person name="Soanes D.M."/>
            <person name="van der Giezen M."/>
            <person name="Wahlund T.M."/>
            <person name="Williams B."/>
            <person name="Wilson W."/>
            <person name="Wolfe G."/>
            <person name="Wurch L.L."/>
        </authorList>
    </citation>
    <scope>NUCLEOTIDE SEQUENCE</scope>
</reference>
<dbReference type="GeneID" id="17253714"/>
<sequence length="127" mass="13703">MLGIKTDTGLDELIGYSQVRNAFTVCGQETWRCGNEEFVRDGYTFVGSAPAQQHGRGSMGVCIVLSPRAEAARQRAGGSKPVARSPDGRSIAVRLVVRGGSRGKQFSRPRLRTPPPRSTRTTRASPS</sequence>
<organism evidence="2 3">
    <name type="scientific">Emiliania huxleyi (strain CCMP1516)</name>
    <dbReference type="NCBI Taxonomy" id="280463"/>
    <lineage>
        <taxon>Eukaryota</taxon>
        <taxon>Haptista</taxon>
        <taxon>Haptophyta</taxon>
        <taxon>Prymnesiophyceae</taxon>
        <taxon>Isochrysidales</taxon>
        <taxon>Noelaerhabdaceae</taxon>
        <taxon>Emiliania</taxon>
    </lineage>
</organism>
<evidence type="ECO:0000313" key="2">
    <source>
        <dbReference type="EnsemblProtists" id="EOD07564"/>
    </source>
</evidence>
<name>A0A0D3I8H9_EMIH1</name>
<feature type="compositionally biased region" description="Low complexity" evidence="1">
    <location>
        <begin position="118"/>
        <end position="127"/>
    </location>
</feature>
<evidence type="ECO:0000313" key="3">
    <source>
        <dbReference type="Proteomes" id="UP000013827"/>
    </source>
</evidence>
<dbReference type="PaxDb" id="2903-EOD07564"/>
<dbReference type="AlphaFoldDB" id="A0A0D3I8H9"/>
<dbReference type="Proteomes" id="UP000013827">
    <property type="component" value="Unassembled WGS sequence"/>
</dbReference>
<feature type="region of interest" description="Disordered" evidence="1">
    <location>
        <begin position="96"/>
        <end position="127"/>
    </location>
</feature>
<accession>A0A0D3I8H9</accession>
<proteinExistence type="predicted"/>
<keyword evidence="3" id="KW-1185">Reference proteome</keyword>
<dbReference type="HOGENOM" id="CLU_1974703_0_0_1"/>
<evidence type="ECO:0000256" key="1">
    <source>
        <dbReference type="SAM" id="MobiDB-lite"/>
    </source>
</evidence>
<reference evidence="2" key="2">
    <citation type="submission" date="2024-10" db="UniProtKB">
        <authorList>
            <consortium name="EnsemblProtists"/>
        </authorList>
    </citation>
    <scope>IDENTIFICATION</scope>
</reference>
<dbReference type="EnsemblProtists" id="EOD07564">
    <property type="protein sequence ID" value="EOD07564"/>
    <property type="gene ID" value="EMIHUDRAFT_438596"/>
</dbReference>
<dbReference type="RefSeq" id="XP_005759993.1">
    <property type="nucleotide sequence ID" value="XM_005759936.1"/>
</dbReference>
<protein>
    <submittedName>
        <fullName evidence="2">Uncharacterized protein</fullName>
    </submittedName>
</protein>